<dbReference type="PANTHER" id="PTHR32332">
    <property type="entry name" value="2-NITROPROPANE DIOXYGENASE"/>
    <property type="match status" value="1"/>
</dbReference>
<organism evidence="4 5">
    <name type="scientific">Melioribacter roseus (strain DSM 23840 / JCM 17771 / VKM B-2668 / P3M-2)</name>
    <dbReference type="NCBI Taxonomy" id="1191523"/>
    <lineage>
        <taxon>Bacteria</taxon>
        <taxon>Pseudomonadati</taxon>
        <taxon>Ignavibacteriota</taxon>
        <taxon>Ignavibacteria</taxon>
        <taxon>Ignavibacteriales</taxon>
        <taxon>Melioribacteraceae</taxon>
        <taxon>Melioribacter</taxon>
    </lineage>
</organism>
<dbReference type="KEGG" id="mro:MROS_0654"/>
<dbReference type="PANTHER" id="PTHR32332:SF20">
    <property type="entry name" value="2-NITROPROPANE DIOXYGENASE-LIKE PROTEIN"/>
    <property type="match status" value="1"/>
</dbReference>
<keyword evidence="3" id="KW-0560">Oxidoreductase</keyword>
<evidence type="ECO:0000256" key="2">
    <source>
        <dbReference type="ARBA" id="ARBA00022643"/>
    </source>
</evidence>
<dbReference type="EMBL" id="CP003557">
    <property type="protein sequence ID" value="AFN73897.1"/>
    <property type="molecule type" value="Genomic_DNA"/>
</dbReference>
<dbReference type="eggNOG" id="COG2070">
    <property type="taxonomic scope" value="Bacteria"/>
</dbReference>
<dbReference type="Proteomes" id="UP000009011">
    <property type="component" value="Chromosome"/>
</dbReference>
<keyword evidence="1" id="KW-0285">Flavoprotein</keyword>
<proteinExistence type="predicted"/>
<dbReference type="PATRIC" id="fig|1191523.3.peg.683"/>
<dbReference type="InterPro" id="IPR004136">
    <property type="entry name" value="NMO"/>
</dbReference>
<dbReference type="AlphaFoldDB" id="I6YTQ9"/>
<keyword evidence="2" id="KW-0288">FMN</keyword>
<evidence type="ECO:0000313" key="5">
    <source>
        <dbReference type="Proteomes" id="UP000009011"/>
    </source>
</evidence>
<keyword evidence="5" id="KW-1185">Reference proteome</keyword>
<evidence type="ECO:0000256" key="3">
    <source>
        <dbReference type="ARBA" id="ARBA00023002"/>
    </source>
</evidence>
<name>I6YTQ9_MELRP</name>
<evidence type="ECO:0000256" key="1">
    <source>
        <dbReference type="ARBA" id="ARBA00022630"/>
    </source>
</evidence>
<accession>I6YTQ9</accession>
<dbReference type="STRING" id="1191523.MROS_0654"/>
<dbReference type="SMART" id="SM01240">
    <property type="entry name" value="IMPDH"/>
    <property type="match status" value="1"/>
</dbReference>
<dbReference type="GO" id="GO:0018580">
    <property type="term" value="F:nitronate monooxygenase activity"/>
    <property type="evidence" value="ECO:0007669"/>
    <property type="project" value="InterPro"/>
</dbReference>
<dbReference type="RefSeq" id="WP_014855334.1">
    <property type="nucleotide sequence ID" value="NC_018178.1"/>
</dbReference>
<dbReference type="InterPro" id="IPR013785">
    <property type="entry name" value="Aldolase_TIM"/>
</dbReference>
<gene>
    <name evidence="4" type="ordered locus">MROS_0654</name>
</gene>
<dbReference type="SUPFAM" id="SSF51412">
    <property type="entry name" value="Inosine monophosphate dehydrogenase (IMPDH)"/>
    <property type="match status" value="1"/>
</dbReference>
<sequence>MIIQNDITKLFGVRYPIVQAGMVWVSGWKLASAVSEAGGLGLIGAGSMKPELLSEHIDKCRNATSMPFGVNIPLLREDAGDLIDTVIGKEVKIVFTSAGHPGKFIDKLKRNDIVVVHVVPSLKYAQKAESAGCDAVVGEGIEAGGHNGKDEITTLSLIPQLKDFLGIPVIAAGGISDGRSIAAAFALGADGVQIGTRFAATEESSAHINYKMKLVESVNEDSLLILRKIAPVRVIKNSFAMEIKELEDSGAGKKELLDKLGRKRERLGIFDGDVENGLIEAGQSLNSIKEILPARTVIENLLKETADAIKNLKEIFNE</sequence>
<evidence type="ECO:0000313" key="4">
    <source>
        <dbReference type="EMBL" id="AFN73897.1"/>
    </source>
</evidence>
<dbReference type="Gene3D" id="3.20.20.70">
    <property type="entry name" value="Aldolase class I"/>
    <property type="match status" value="1"/>
</dbReference>
<dbReference type="HOGENOM" id="CLU_038732_1_1_10"/>
<protein>
    <submittedName>
        <fullName evidence="4">Enoyl-[acyl-carrier-protein] reductase</fullName>
    </submittedName>
</protein>
<dbReference type="Pfam" id="PF03060">
    <property type="entry name" value="NMO"/>
    <property type="match status" value="2"/>
</dbReference>
<dbReference type="CDD" id="cd04730">
    <property type="entry name" value="NPD_like"/>
    <property type="match status" value="1"/>
</dbReference>
<reference evidence="4 5" key="1">
    <citation type="journal article" date="2013" name="PLoS ONE">
        <title>Genomic analysis of Melioribacter roseus, facultatively anaerobic organotrophic bacterium representing a novel deep lineage within Bacteriodetes/Chlorobi group.</title>
        <authorList>
            <person name="Kadnikov V.V."/>
            <person name="Mardanov A.V."/>
            <person name="Podosokorskaya O.A."/>
            <person name="Gavrilov S.N."/>
            <person name="Kublanov I.V."/>
            <person name="Beletsky A.V."/>
            <person name="Bonch-Osmolovskaya E.A."/>
            <person name="Ravin N.V."/>
        </authorList>
    </citation>
    <scope>NUCLEOTIDE SEQUENCE [LARGE SCALE GENOMIC DNA]</scope>
    <source>
        <strain evidence="5">JCM 17771 / P3M-2</strain>
    </source>
</reference>